<evidence type="ECO:0000259" key="5">
    <source>
        <dbReference type="PROSITE" id="PS50893"/>
    </source>
</evidence>
<protein>
    <submittedName>
        <fullName evidence="6">ABC TRANSPORTER ATP-BINDING PROTEIN</fullName>
    </submittedName>
</protein>
<evidence type="ECO:0000256" key="1">
    <source>
        <dbReference type="ARBA" id="ARBA00022448"/>
    </source>
</evidence>
<dbReference type="STRING" id="272635.gene:17576605"/>
<dbReference type="HOGENOM" id="CLU_000604_72_2_14"/>
<dbReference type="eggNOG" id="COG3842">
    <property type="taxonomic scope" value="Bacteria"/>
</dbReference>
<dbReference type="InterPro" id="IPR012340">
    <property type="entry name" value="NA-bd_OB-fold"/>
</dbReference>
<evidence type="ECO:0000256" key="4">
    <source>
        <dbReference type="SAM" id="Coils"/>
    </source>
</evidence>
<sequence length="600" mass="68894">MKEEKMSGYTQIIDQLKEASDKRFEEKDDLHALEIKNLVIDFGETLAVDNISFKLKKGDLVTLLGPSGCGKTTTLNAIAGLLAPTSGQIIFSGNDVTKVNPQKRKLGLVFQNYALYPHMSVYANIAFPLQNDIDWKIKIKEKSLNSQHKINTIILKTNGASEKELEQYTHQLHKVLDIKKELEHRYNNVKSQINLIDDEARSQFALVKLHRVAEISQLSKKVLEDVKKIDDELIEQIKDEKEKEKITHLKNEAKEQKNKLKAEYKANLLSIKEHYKKVHLEKKEFLNQKILEKKQSPLNIQMKEITIDLKTIPKEVTKKYSLMSKELIKKYSLERSKLSQQEISKIEELKTHVISIRKGIHNEVMNVSERVDIIKNLQKKPTKLSGGQQQRVAIARGIVKKPKILLMDEPLSNLDAKLRNQTRQWIRKIQKELGITTIFVTHDQEEAMSISDTIVCMSTGKIQQIGSPIDLYNKPKNEFVAKFLGVPEMNIFEVDVKENVLYLHNIKLFESPVKIASNKVDFGIRAEDFVEAEGSHIIGKILSVEYLGKEIQAVVDVANLGSLNVILRKKLKYEIGEEIRLWFNKNKAHLFDVLTKERLN</sequence>
<proteinExistence type="predicted"/>
<dbReference type="SMART" id="SM00382">
    <property type="entry name" value="AAA"/>
    <property type="match status" value="1"/>
</dbReference>
<dbReference type="Gene3D" id="2.40.50.140">
    <property type="entry name" value="Nucleic acid-binding proteins"/>
    <property type="match status" value="1"/>
</dbReference>
<keyword evidence="2" id="KW-0547">Nucleotide-binding</keyword>
<gene>
    <name evidence="6" type="ordered locus">MYPU_0260</name>
</gene>
<dbReference type="RefSeq" id="WP_010924830.1">
    <property type="nucleotide sequence ID" value="NC_002771.1"/>
</dbReference>
<dbReference type="InterPro" id="IPR017871">
    <property type="entry name" value="ABC_transporter-like_CS"/>
</dbReference>
<dbReference type="SUPFAM" id="SSF52540">
    <property type="entry name" value="P-loop containing nucleoside triphosphate hydrolases"/>
    <property type="match status" value="1"/>
</dbReference>
<dbReference type="GO" id="GO:0016887">
    <property type="term" value="F:ATP hydrolysis activity"/>
    <property type="evidence" value="ECO:0007669"/>
    <property type="project" value="InterPro"/>
</dbReference>
<dbReference type="KEGG" id="mpu:MYPU_0260"/>
<dbReference type="Proteomes" id="UP000000528">
    <property type="component" value="Chromosome"/>
</dbReference>
<feature type="coiled-coil region" evidence="4">
    <location>
        <begin position="223"/>
        <end position="266"/>
    </location>
</feature>
<dbReference type="GO" id="GO:0022857">
    <property type="term" value="F:transmembrane transporter activity"/>
    <property type="evidence" value="ECO:0007669"/>
    <property type="project" value="InterPro"/>
</dbReference>
<dbReference type="InterPro" id="IPR008995">
    <property type="entry name" value="Mo/tungstate-bd_C_term_dom"/>
</dbReference>
<dbReference type="AlphaFoldDB" id="Q98RI3"/>
<dbReference type="Pfam" id="PF00005">
    <property type="entry name" value="ABC_tran"/>
    <property type="match status" value="1"/>
</dbReference>
<dbReference type="InterPro" id="IPR047641">
    <property type="entry name" value="ABC_transpr_MalK/UgpC-like"/>
</dbReference>
<organism evidence="7">
    <name type="scientific">Mycoplasmopsis pulmonis (strain UAB CTIP)</name>
    <name type="common">Mycoplasma pulmonis</name>
    <dbReference type="NCBI Taxonomy" id="272635"/>
    <lineage>
        <taxon>Bacteria</taxon>
        <taxon>Bacillati</taxon>
        <taxon>Mycoplasmatota</taxon>
        <taxon>Mycoplasmoidales</taxon>
        <taxon>Metamycoplasmataceae</taxon>
        <taxon>Mycoplasmopsis</taxon>
    </lineage>
</organism>
<dbReference type="PANTHER" id="PTHR43875">
    <property type="entry name" value="MALTODEXTRIN IMPORT ATP-BINDING PROTEIN MSMX"/>
    <property type="match status" value="1"/>
</dbReference>
<dbReference type="InterPro" id="IPR003439">
    <property type="entry name" value="ABC_transporter-like_ATP-bd"/>
</dbReference>
<dbReference type="GO" id="GO:0005524">
    <property type="term" value="F:ATP binding"/>
    <property type="evidence" value="ECO:0007669"/>
    <property type="project" value="UniProtKB-KW"/>
</dbReference>
<evidence type="ECO:0000313" key="6">
    <source>
        <dbReference type="EMBL" id="CAC13199.1"/>
    </source>
</evidence>
<evidence type="ECO:0000256" key="3">
    <source>
        <dbReference type="ARBA" id="ARBA00022840"/>
    </source>
</evidence>
<keyword evidence="7" id="KW-1185">Reference proteome</keyword>
<dbReference type="EMBL" id="AL445563">
    <property type="protein sequence ID" value="CAC13199.1"/>
    <property type="molecule type" value="Genomic_DNA"/>
</dbReference>
<dbReference type="Pfam" id="PF08402">
    <property type="entry name" value="TOBE_2"/>
    <property type="match status" value="1"/>
</dbReference>
<keyword evidence="4" id="KW-0175">Coiled coil</keyword>
<dbReference type="Gene3D" id="3.40.50.300">
    <property type="entry name" value="P-loop containing nucleotide triphosphate hydrolases"/>
    <property type="match status" value="2"/>
</dbReference>
<name>Q98RI3_MYCPU</name>
<reference evidence="6 7" key="1">
    <citation type="journal article" date="2001" name="Nucleic Acids Res.">
        <title>The complete genome sequence of the murine respiratory pathogen Mycoplasma pulmonis.</title>
        <authorList>
            <person name="Chambaud I."/>
            <person name="Heilig R."/>
            <person name="Ferris S."/>
            <person name="Barbe V."/>
            <person name="Samson D."/>
            <person name="Galisson F."/>
            <person name="Moszer I."/>
            <person name="Dybvig K."/>
            <person name="Wroblewski H."/>
            <person name="Viari A."/>
            <person name="Rocha E.P.C."/>
            <person name="Blanchard A."/>
        </authorList>
    </citation>
    <scope>NUCLEOTIDE SEQUENCE [LARGE SCALE GENOMIC DNA]</scope>
    <source>
        <strain evidence="6 7">UAB CTIP</strain>
    </source>
</reference>
<dbReference type="SUPFAM" id="SSF50331">
    <property type="entry name" value="MOP-like"/>
    <property type="match status" value="1"/>
</dbReference>
<dbReference type="Gene3D" id="2.40.50.100">
    <property type="match status" value="1"/>
</dbReference>
<feature type="coiled-coil region" evidence="4">
    <location>
        <begin position="165"/>
        <end position="199"/>
    </location>
</feature>
<dbReference type="BioCyc" id="MPUL272635:G1GT6-27-MONOMER"/>
<keyword evidence="3 6" id="KW-0067">ATP-binding</keyword>
<keyword evidence="1" id="KW-0813">Transport</keyword>
<dbReference type="PROSITE" id="PS00211">
    <property type="entry name" value="ABC_TRANSPORTER_1"/>
    <property type="match status" value="1"/>
</dbReference>
<dbReference type="PROSITE" id="PS50893">
    <property type="entry name" value="ABC_TRANSPORTER_2"/>
    <property type="match status" value="1"/>
</dbReference>
<accession>Q98RI3</accession>
<dbReference type="PANTHER" id="PTHR43875:SF1">
    <property type="entry name" value="OSMOPROTECTIVE COMPOUNDS UPTAKE ATP-BINDING PROTEIN GGTA"/>
    <property type="match status" value="1"/>
</dbReference>
<dbReference type="InterPro" id="IPR003593">
    <property type="entry name" value="AAA+_ATPase"/>
</dbReference>
<evidence type="ECO:0000313" key="7">
    <source>
        <dbReference type="Proteomes" id="UP000000528"/>
    </source>
</evidence>
<evidence type="ECO:0000256" key="2">
    <source>
        <dbReference type="ARBA" id="ARBA00022741"/>
    </source>
</evidence>
<dbReference type="PIR" id="B99515">
    <property type="entry name" value="B99515"/>
</dbReference>
<feature type="domain" description="ABC transporter" evidence="5">
    <location>
        <begin position="33"/>
        <end position="484"/>
    </location>
</feature>
<dbReference type="InterPro" id="IPR013611">
    <property type="entry name" value="Transp-assoc_OB_typ2"/>
</dbReference>
<dbReference type="GO" id="GO:0055052">
    <property type="term" value="C:ATP-binding cassette (ABC) transporter complex, substrate-binding subunit-containing"/>
    <property type="evidence" value="ECO:0007669"/>
    <property type="project" value="TreeGrafter"/>
</dbReference>
<dbReference type="InterPro" id="IPR027417">
    <property type="entry name" value="P-loop_NTPase"/>
</dbReference>